<sequence>MTGALFDKPLALIDYLYDLVQLILCACTDALAAMRQGARPVLSVYLRQVYFTGLEAFKIILVTALLIGTVVITQIVSIAGSGSETLTGKVIVWIVVRELAPLLTAIIVVARSGTAIAAELAQMKVAGEIDYLESLGIPAPVYLVMPRILGVASAVLVLAIYFEFAAVLGGFLVASLGWHVPWEQYSQGVFSVLTITELAVSLVKSALFGLFIGAICCRQGLKVGRSVTQIPQAATRAVMQSLFLLFIIDGVVSLFFLL</sequence>
<dbReference type="PANTHER" id="PTHR30188">
    <property type="entry name" value="ABC TRANSPORTER PERMEASE PROTEIN-RELATED"/>
    <property type="match status" value="1"/>
</dbReference>
<keyword evidence="1" id="KW-0472">Membrane</keyword>
<feature type="transmembrane region" description="Helical" evidence="1">
    <location>
        <begin position="15"/>
        <end position="35"/>
    </location>
</feature>
<gene>
    <name evidence="2" type="ORF">GEOBRER4_n2657</name>
</gene>
<reference evidence="2 3" key="1">
    <citation type="submission" date="2020-06" db="EMBL/GenBank/DDBJ databases">
        <title>Interaction of electrochemicaly active bacteria, Geobacter bremensis R4 on different carbon anode.</title>
        <authorList>
            <person name="Meng L."/>
            <person name="Yoshida N."/>
        </authorList>
    </citation>
    <scope>NUCLEOTIDE SEQUENCE [LARGE SCALE GENOMIC DNA]</scope>
    <source>
        <strain evidence="2 3">R4</strain>
    </source>
</reference>
<dbReference type="KEGG" id="gbn:GEOBRER4_25580"/>
<dbReference type="RefSeq" id="WP_185242650.1">
    <property type="nucleotide sequence ID" value="NZ_AP023213.1"/>
</dbReference>
<dbReference type="GO" id="GO:0005548">
    <property type="term" value="F:phospholipid transporter activity"/>
    <property type="evidence" value="ECO:0007669"/>
    <property type="project" value="TreeGrafter"/>
</dbReference>
<evidence type="ECO:0000313" key="3">
    <source>
        <dbReference type="Proteomes" id="UP000515472"/>
    </source>
</evidence>
<name>A0A6S6M2B5_9BACT</name>
<evidence type="ECO:0000313" key="2">
    <source>
        <dbReference type="EMBL" id="BCG47808.1"/>
    </source>
</evidence>
<dbReference type="InterPro" id="IPR030802">
    <property type="entry name" value="Permease_MalE"/>
</dbReference>
<dbReference type="Pfam" id="PF02405">
    <property type="entry name" value="MlaE"/>
    <property type="match status" value="1"/>
</dbReference>
<dbReference type="GO" id="GO:0043190">
    <property type="term" value="C:ATP-binding cassette (ABC) transporter complex"/>
    <property type="evidence" value="ECO:0007669"/>
    <property type="project" value="InterPro"/>
</dbReference>
<feature type="transmembrane region" description="Helical" evidence="1">
    <location>
        <begin position="56"/>
        <end position="78"/>
    </location>
</feature>
<dbReference type="Proteomes" id="UP000515472">
    <property type="component" value="Chromosome"/>
</dbReference>
<proteinExistence type="predicted"/>
<keyword evidence="1" id="KW-1133">Transmembrane helix</keyword>
<evidence type="ECO:0000256" key="1">
    <source>
        <dbReference type="SAM" id="Phobius"/>
    </source>
</evidence>
<dbReference type="AlphaFoldDB" id="A0A6S6M2B5"/>
<dbReference type="EMBL" id="AP023213">
    <property type="protein sequence ID" value="BCG47808.1"/>
    <property type="molecule type" value="Genomic_DNA"/>
</dbReference>
<keyword evidence="3" id="KW-1185">Reference proteome</keyword>
<accession>A0A6S6M2B5</accession>
<feature type="transmembrane region" description="Helical" evidence="1">
    <location>
        <begin position="198"/>
        <end position="217"/>
    </location>
</feature>
<organism evidence="2 3">
    <name type="scientific">Citrifermentans bremense</name>
    <dbReference type="NCBI Taxonomy" id="60035"/>
    <lineage>
        <taxon>Bacteria</taxon>
        <taxon>Pseudomonadati</taxon>
        <taxon>Thermodesulfobacteriota</taxon>
        <taxon>Desulfuromonadia</taxon>
        <taxon>Geobacterales</taxon>
        <taxon>Geobacteraceae</taxon>
        <taxon>Citrifermentans</taxon>
    </lineage>
</organism>
<feature type="transmembrane region" description="Helical" evidence="1">
    <location>
        <begin position="90"/>
        <end position="110"/>
    </location>
</feature>
<keyword evidence="1" id="KW-0812">Transmembrane</keyword>
<feature type="transmembrane region" description="Helical" evidence="1">
    <location>
        <begin position="155"/>
        <end position="178"/>
    </location>
</feature>
<protein>
    <submittedName>
        <fullName evidence="2">Uncharacterized protein</fullName>
    </submittedName>
</protein>
<feature type="transmembrane region" description="Helical" evidence="1">
    <location>
        <begin position="237"/>
        <end position="257"/>
    </location>
</feature>
<dbReference type="PANTHER" id="PTHR30188:SF4">
    <property type="entry name" value="PROTEIN TRIGALACTOSYLDIACYLGLYCEROL 1, CHLOROPLASTIC"/>
    <property type="match status" value="1"/>
</dbReference>